<dbReference type="Proteomes" id="UP000006727">
    <property type="component" value="Chromosome 13"/>
</dbReference>
<dbReference type="EMBL" id="ABEU02000013">
    <property type="protein sequence ID" value="PNR42827.1"/>
    <property type="molecule type" value="Genomic_DNA"/>
</dbReference>
<proteinExistence type="predicted"/>
<sequence length="66" mass="7690">MIEEWEQLKENSGKKLRDQEEEEEAKQPTKKASLVHNNAGFIEFEWSIVVCTITMWTSAFALAERC</sequence>
<protein>
    <submittedName>
        <fullName evidence="2 3">Uncharacterized protein</fullName>
    </submittedName>
</protein>
<reference evidence="3" key="3">
    <citation type="submission" date="2020-12" db="UniProtKB">
        <authorList>
            <consortium name="EnsemblPlants"/>
        </authorList>
    </citation>
    <scope>IDENTIFICATION</scope>
</reference>
<keyword evidence="4" id="KW-1185">Reference proteome</keyword>
<evidence type="ECO:0000313" key="2">
    <source>
        <dbReference type="EMBL" id="PNR42827.1"/>
    </source>
</evidence>
<feature type="region of interest" description="Disordered" evidence="1">
    <location>
        <begin position="1"/>
        <end position="31"/>
    </location>
</feature>
<reference evidence="2 4" key="1">
    <citation type="journal article" date="2008" name="Science">
        <title>The Physcomitrella genome reveals evolutionary insights into the conquest of land by plants.</title>
        <authorList>
            <person name="Rensing S."/>
            <person name="Lang D."/>
            <person name="Zimmer A."/>
            <person name="Terry A."/>
            <person name="Salamov A."/>
            <person name="Shapiro H."/>
            <person name="Nishiyama T."/>
            <person name="Perroud P.-F."/>
            <person name="Lindquist E."/>
            <person name="Kamisugi Y."/>
            <person name="Tanahashi T."/>
            <person name="Sakakibara K."/>
            <person name="Fujita T."/>
            <person name="Oishi K."/>
            <person name="Shin-I T."/>
            <person name="Kuroki Y."/>
            <person name="Toyoda A."/>
            <person name="Suzuki Y."/>
            <person name="Hashimoto A."/>
            <person name="Yamaguchi K."/>
            <person name="Sugano A."/>
            <person name="Kohara Y."/>
            <person name="Fujiyama A."/>
            <person name="Anterola A."/>
            <person name="Aoki S."/>
            <person name="Ashton N."/>
            <person name="Barbazuk W.B."/>
            <person name="Barker E."/>
            <person name="Bennetzen J."/>
            <person name="Bezanilla M."/>
            <person name="Blankenship R."/>
            <person name="Cho S.H."/>
            <person name="Dutcher S."/>
            <person name="Estelle M."/>
            <person name="Fawcett J.A."/>
            <person name="Gundlach H."/>
            <person name="Hanada K."/>
            <person name="Heyl A."/>
            <person name="Hicks K.A."/>
            <person name="Hugh J."/>
            <person name="Lohr M."/>
            <person name="Mayer K."/>
            <person name="Melkozernov A."/>
            <person name="Murata T."/>
            <person name="Nelson D."/>
            <person name="Pils B."/>
            <person name="Prigge M."/>
            <person name="Reiss B."/>
            <person name="Renner T."/>
            <person name="Rombauts S."/>
            <person name="Rushton P."/>
            <person name="Sanderfoot A."/>
            <person name="Schween G."/>
            <person name="Shiu S.-H."/>
            <person name="Stueber K."/>
            <person name="Theodoulou F.L."/>
            <person name="Tu H."/>
            <person name="Van de Peer Y."/>
            <person name="Verrier P.J."/>
            <person name="Waters E."/>
            <person name="Wood A."/>
            <person name="Yang L."/>
            <person name="Cove D."/>
            <person name="Cuming A."/>
            <person name="Hasebe M."/>
            <person name="Lucas S."/>
            <person name="Mishler D.B."/>
            <person name="Reski R."/>
            <person name="Grigoriev I."/>
            <person name="Quatrano R.S."/>
            <person name="Boore J.L."/>
        </authorList>
    </citation>
    <scope>NUCLEOTIDE SEQUENCE [LARGE SCALE GENOMIC DNA]</scope>
    <source>
        <strain evidence="3 4">cv. Gransden 2004</strain>
    </source>
</reference>
<name>A0A2K1JMR5_PHYPA</name>
<dbReference type="Gramene" id="Pp3c13_21200V3.1">
    <property type="protein sequence ID" value="PAC:32930432.CDS.1"/>
    <property type="gene ID" value="Pp3c13_21200"/>
</dbReference>
<gene>
    <name evidence="2" type="ORF">PHYPA_017658</name>
</gene>
<dbReference type="EnsemblPlants" id="Pp3c13_21200V3.1">
    <property type="protein sequence ID" value="PAC:32930432.CDS.1"/>
    <property type="gene ID" value="Pp3c13_21200"/>
</dbReference>
<accession>A0A2K1JMR5</accession>
<organism evidence="2">
    <name type="scientific">Physcomitrium patens</name>
    <name type="common">Spreading-leaved earth moss</name>
    <name type="synonym">Physcomitrella patens</name>
    <dbReference type="NCBI Taxonomy" id="3218"/>
    <lineage>
        <taxon>Eukaryota</taxon>
        <taxon>Viridiplantae</taxon>
        <taxon>Streptophyta</taxon>
        <taxon>Embryophyta</taxon>
        <taxon>Bryophyta</taxon>
        <taxon>Bryophytina</taxon>
        <taxon>Bryopsida</taxon>
        <taxon>Funariidae</taxon>
        <taxon>Funariales</taxon>
        <taxon>Funariaceae</taxon>
        <taxon>Physcomitrium</taxon>
    </lineage>
</organism>
<evidence type="ECO:0000313" key="4">
    <source>
        <dbReference type="Proteomes" id="UP000006727"/>
    </source>
</evidence>
<evidence type="ECO:0000313" key="3">
    <source>
        <dbReference type="EnsemblPlants" id="PAC:32930432.CDS.1"/>
    </source>
</evidence>
<evidence type="ECO:0000256" key="1">
    <source>
        <dbReference type="SAM" id="MobiDB-lite"/>
    </source>
</evidence>
<dbReference type="InParanoid" id="A0A2K1JMR5"/>
<feature type="compositionally biased region" description="Basic and acidic residues" evidence="1">
    <location>
        <begin position="1"/>
        <end position="18"/>
    </location>
</feature>
<reference evidence="2 4" key="2">
    <citation type="journal article" date="2018" name="Plant J.">
        <title>The Physcomitrella patens chromosome-scale assembly reveals moss genome structure and evolution.</title>
        <authorList>
            <person name="Lang D."/>
            <person name="Ullrich K.K."/>
            <person name="Murat F."/>
            <person name="Fuchs J."/>
            <person name="Jenkins J."/>
            <person name="Haas F.B."/>
            <person name="Piednoel M."/>
            <person name="Gundlach H."/>
            <person name="Van Bel M."/>
            <person name="Meyberg R."/>
            <person name="Vives C."/>
            <person name="Morata J."/>
            <person name="Symeonidi A."/>
            <person name="Hiss M."/>
            <person name="Muchero W."/>
            <person name="Kamisugi Y."/>
            <person name="Saleh O."/>
            <person name="Blanc G."/>
            <person name="Decker E.L."/>
            <person name="van Gessel N."/>
            <person name="Grimwood J."/>
            <person name="Hayes R.D."/>
            <person name="Graham S.W."/>
            <person name="Gunter L.E."/>
            <person name="McDaniel S.F."/>
            <person name="Hoernstein S.N.W."/>
            <person name="Larsson A."/>
            <person name="Li F.W."/>
            <person name="Perroud P.F."/>
            <person name="Phillips J."/>
            <person name="Ranjan P."/>
            <person name="Rokshar D.S."/>
            <person name="Rothfels C.J."/>
            <person name="Schneider L."/>
            <person name="Shu S."/>
            <person name="Stevenson D.W."/>
            <person name="Thummler F."/>
            <person name="Tillich M."/>
            <person name="Villarreal Aguilar J.C."/>
            <person name="Widiez T."/>
            <person name="Wong G.K."/>
            <person name="Wymore A."/>
            <person name="Zhang Y."/>
            <person name="Zimmer A.D."/>
            <person name="Quatrano R.S."/>
            <person name="Mayer K.F.X."/>
            <person name="Goodstein D."/>
            <person name="Casacuberta J.M."/>
            <person name="Vandepoele K."/>
            <person name="Reski R."/>
            <person name="Cuming A.C."/>
            <person name="Tuskan G.A."/>
            <person name="Maumus F."/>
            <person name="Salse J."/>
            <person name="Schmutz J."/>
            <person name="Rensing S.A."/>
        </authorList>
    </citation>
    <scope>NUCLEOTIDE SEQUENCE [LARGE SCALE GENOMIC DNA]</scope>
    <source>
        <strain evidence="3 4">cv. Gransden 2004</strain>
    </source>
</reference>
<dbReference type="AlphaFoldDB" id="A0A2K1JMR5"/>